<keyword evidence="1 2" id="KW-0413">Isomerase</keyword>
<feature type="active site" description="Proton donor/acceptor" evidence="3">
    <location>
        <position position="133"/>
    </location>
</feature>
<evidence type="ECO:0000256" key="1">
    <source>
        <dbReference type="ARBA" id="ARBA00023235"/>
    </source>
</evidence>
<dbReference type="PANTHER" id="PTHR43489">
    <property type="entry name" value="ISOMERASE"/>
    <property type="match status" value="1"/>
</dbReference>
<dbReference type="eggNOG" id="COG3622">
    <property type="taxonomic scope" value="Bacteria"/>
</dbReference>
<dbReference type="InterPro" id="IPR050417">
    <property type="entry name" value="Sugar_Epim/Isomerase"/>
</dbReference>
<dbReference type="Gene3D" id="3.20.20.150">
    <property type="entry name" value="Divalent-metal-dependent TIM barrel enzymes"/>
    <property type="match status" value="1"/>
</dbReference>
<protein>
    <submittedName>
        <fullName evidence="5">Hydroxypyruvate isomerase</fullName>
    </submittedName>
</protein>
<dbReference type="HOGENOM" id="CLU_050006_1_2_12"/>
<dbReference type="STRING" id="158190.SpiGrapes_3025"/>
<keyword evidence="6" id="KW-1185">Reference proteome</keyword>
<dbReference type="Pfam" id="PF01261">
    <property type="entry name" value="AP_endonuc_2"/>
    <property type="match status" value="1"/>
</dbReference>
<dbReference type="InterPro" id="IPR036237">
    <property type="entry name" value="Xyl_isomerase-like_sf"/>
</dbReference>
<evidence type="ECO:0000313" key="5">
    <source>
        <dbReference type="EMBL" id="AEV30774.1"/>
    </source>
</evidence>
<dbReference type="RefSeq" id="WP_014271613.1">
    <property type="nucleotide sequence ID" value="NC_016633.1"/>
</dbReference>
<evidence type="ECO:0000256" key="3">
    <source>
        <dbReference type="PIRSR" id="PIRSR006241-50"/>
    </source>
</evidence>
<gene>
    <name evidence="5" type="ordered locus">SpiGrapes_3025</name>
</gene>
<dbReference type="PANTHER" id="PTHR43489:SF3">
    <property type="entry name" value="XYLOSE ISOMERASE DOMAIN PROTEIN TIM BARREL"/>
    <property type="match status" value="1"/>
</dbReference>
<feature type="domain" description="Xylose isomerase-like TIM barrel" evidence="4">
    <location>
        <begin position="22"/>
        <end position="237"/>
    </location>
</feature>
<dbReference type="EMBL" id="CP003155">
    <property type="protein sequence ID" value="AEV30774.1"/>
    <property type="molecule type" value="Genomic_DNA"/>
</dbReference>
<dbReference type="KEGG" id="sgp:SpiGrapes_3025"/>
<evidence type="ECO:0000259" key="4">
    <source>
        <dbReference type="Pfam" id="PF01261"/>
    </source>
</evidence>
<comment type="similarity">
    <text evidence="2">Belongs to the hyi family.</text>
</comment>
<name>G8QYC7_SPHPG</name>
<dbReference type="PIRSF" id="PIRSF006241">
    <property type="entry name" value="HyI"/>
    <property type="match status" value="1"/>
</dbReference>
<evidence type="ECO:0000313" key="6">
    <source>
        <dbReference type="Proteomes" id="UP000005632"/>
    </source>
</evidence>
<dbReference type="SUPFAM" id="SSF51658">
    <property type="entry name" value="Xylose isomerase-like"/>
    <property type="match status" value="1"/>
</dbReference>
<keyword evidence="5" id="KW-0670">Pyruvate</keyword>
<dbReference type="InterPro" id="IPR013022">
    <property type="entry name" value="Xyl_isomerase-like_TIM-brl"/>
</dbReference>
<sequence>MQFSVCIDSLFQGQVTTETFTHLKSMGFDYVEWWLNEGRDLDALEASMQATGISCHAFCTPFISLVDPSFQNQYLEELEKTLVISQRFGNPVIISQMGQATEESHEQQLEYLAAGLDRCAPLMQKYERLLVIEPLNTRLDHKGYSVSRSGDAVAVLKLVDSPRIKMLYDIYHQQISEGDILTRLQKYLPWIGHIHAAGVPGRGELDTGELSYRRIFSALEGMGYTQKVGLEYFPKRPPFEGLQMFVQRRET</sequence>
<reference evidence="5 6" key="1">
    <citation type="submission" date="2011-11" db="EMBL/GenBank/DDBJ databases">
        <title>Complete sequence of Spirochaeta sp. grapes.</title>
        <authorList>
            <consortium name="US DOE Joint Genome Institute"/>
            <person name="Lucas S."/>
            <person name="Han J."/>
            <person name="Lapidus A."/>
            <person name="Cheng J.-F."/>
            <person name="Goodwin L."/>
            <person name="Pitluck S."/>
            <person name="Peters L."/>
            <person name="Ovchinnikova G."/>
            <person name="Munk A.C."/>
            <person name="Detter J.C."/>
            <person name="Han C."/>
            <person name="Tapia R."/>
            <person name="Land M."/>
            <person name="Hauser L."/>
            <person name="Kyrpides N."/>
            <person name="Ivanova N."/>
            <person name="Pagani I."/>
            <person name="Ritalahtilisa K."/>
            <person name="Loeffler F."/>
            <person name="Woyke T."/>
        </authorList>
    </citation>
    <scope>NUCLEOTIDE SEQUENCE [LARGE SCALE GENOMIC DNA]</scope>
    <source>
        <strain evidence="6">ATCC BAA-1885 / DSM 22778 / Grapes</strain>
    </source>
</reference>
<evidence type="ECO:0000256" key="2">
    <source>
        <dbReference type="PIRNR" id="PIRNR006241"/>
    </source>
</evidence>
<dbReference type="Proteomes" id="UP000005632">
    <property type="component" value="Chromosome"/>
</dbReference>
<dbReference type="GO" id="GO:0016853">
    <property type="term" value="F:isomerase activity"/>
    <property type="evidence" value="ECO:0007669"/>
    <property type="project" value="UniProtKB-KW"/>
</dbReference>
<accession>G8QYC7</accession>
<dbReference type="OrthoDB" id="9786584at2"/>
<dbReference type="InterPro" id="IPR026040">
    <property type="entry name" value="HyI-like"/>
</dbReference>
<feature type="active site" description="Proton donor/acceptor" evidence="3">
    <location>
        <position position="231"/>
    </location>
</feature>
<organism evidence="5 6">
    <name type="scientific">Sphaerochaeta pleomorpha (strain ATCC BAA-1885 / DSM 22778 / Grapes)</name>
    <dbReference type="NCBI Taxonomy" id="158190"/>
    <lineage>
        <taxon>Bacteria</taxon>
        <taxon>Pseudomonadati</taxon>
        <taxon>Spirochaetota</taxon>
        <taxon>Spirochaetia</taxon>
        <taxon>Spirochaetales</taxon>
        <taxon>Sphaerochaetaceae</taxon>
        <taxon>Sphaerochaeta</taxon>
    </lineage>
</organism>
<proteinExistence type="inferred from homology"/>
<dbReference type="AlphaFoldDB" id="G8QYC7"/>